<name>A0A7Y9ITW1_9BURK</name>
<dbReference type="AlphaFoldDB" id="A0A7Y9ITW1"/>
<dbReference type="EMBL" id="JACBYR010000001">
    <property type="protein sequence ID" value="NYE82189.1"/>
    <property type="molecule type" value="Genomic_DNA"/>
</dbReference>
<gene>
    <name evidence="2" type="ORF">FHW18_001460</name>
</gene>
<sequence>MMAMRCGITALPLILAATPVVSAEMTMTPQGYTGLAITPTAHLLDWGKVDLAYDAQLPGAQSRTRLGGTDGHNYVVGFGLLPNLEFSGRIASNTTNSNCYVDGCGIRDLSANVKAGIGLDAARHYRVAVGATDVGGGATNFRSYYGVGTYTGGQWDVSVGLAQRSAVRNSGVKSPLGGIFGSVALSPFPWLQTSVEVVNTNAWAGAKLFAPQSWLPQGWRAHVAINARLTDSGVTQRSWIGVGVAIPLYKTPSLPTTAHAIPLPAYARDSGLRVEPTYPATALPPQDLQPRAPVGFEPAQPVSDGGLEGLAAALKAKGLEDISVGRMPDGSIVATVNNATYNWNALDALGVSLGVVARQLGDAKAGYRVVLSQRQIPLVGVTGQTDCLREWLAGETATCTAGQLYAAGGTALESLYQGATWVVRNEAPSWKTLRVSLQPVLASNVATEYGVFDYSAGIAVNLQQPLWRGATAEARYIAPLANSSDFERRGVYGSRRLHAGVDRVLLTQSLRLPLEKWLPGVSELQASRWGLSAVTAAASVGKINSIYDGVYGEMRWEPGEGKHRFGLEAGRFTRDRTVIGPLYGPILPTAPRVAEPLLGSYRYSHMQTRTNVEVTAGRFMNHDVGAQLVLRQWFADTAVALYAKRTKFETQRVSATFVGVEVTLPLGPRKDMSPGNFVQVTGVPRWSYAVETQTGATTNAISVAHAVRPGLATLNTTFNSDRSGLAYFEDNLRRVRDAAR</sequence>
<proteinExistence type="predicted"/>
<keyword evidence="1" id="KW-0732">Signal</keyword>
<organism evidence="2 3">
    <name type="scientific">Pigmentiphaga litoralis</name>
    <dbReference type="NCBI Taxonomy" id="516702"/>
    <lineage>
        <taxon>Bacteria</taxon>
        <taxon>Pseudomonadati</taxon>
        <taxon>Pseudomonadota</taxon>
        <taxon>Betaproteobacteria</taxon>
        <taxon>Burkholderiales</taxon>
        <taxon>Alcaligenaceae</taxon>
        <taxon>Pigmentiphaga</taxon>
    </lineage>
</organism>
<evidence type="ECO:0008006" key="4">
    <source>
        <dbReference type="Google" id="ProtNLM"/>
    </source>
</evidence>
<reference evidence="2 3" key="1">
    <citation type="submission" date="2020-07" db="EMBL/GenBank/DDBJ databases">
        <title>Genomic Encyclopedia of Type Strains, Phase IV (KMG-V): Genome sequencing to study the core and pangenomes of soil and plant-associated prokaryotes.</title>
        <authorList>
            <person name="Whitman W."/>
        </authorList>
    </citation>
    <scope>NUCLEOTIDE SEQUENCE [LARGE SCALE GENOMIC DNA]</scope>
    <source>
        <strain evidence="2 3">SAS40</strain>
    </source>
</reference>
<protein>
    <recommendedName>
        <fullName evidence="4">YjbH domain-containing protein</fullName>
    </recommendedName>
</protein>
<accession>A0A7Y9ITW1</accession>
<evidence type="ECO:0000256" key="1">
    <source>
        <dbReference type="SAM" id="SignalP"/>
    </source>
</evidence>
<dbReference type="Pfam" id="PF06082">
    <property type="entry name" value="YjbH"/>
    <property type="match status" value="1"/>
</dbReference>
<keyword evidence="3" id="KW-1185">Reference proteome</keyword>
<comment type="caution">
    <text evidence="2">The sequence shown here is derived from an EMBL/GenBank/DDBJ whole genome shotgun (WGS) entry which is preliminary data.</text>
</comment>
<feature type="signal peptide" evidence="1">
    <location>
        <begin position="1"/>
        <end position="22"/>
    </location>
</feature>
<dbReference type="InterPro" id="IPR010344">
    <property type="entry name" value="YbjH"/>
</dbReference>
<evidence type="ECO:0000313" key="2">
    <source>
        <dbReference type="EMBL" id="NYE82189.1"/>
    </source>
</evidence>
<dbReference type="RefSeq" id="WP_179584800.1">
    <property type="nucleotide sequence ID" value="NZ_JACBYR010000001.1"/>
</dbReference>
<evidence type="ECO:0000313" key="3">
    <source>
        <dbReference type="Proteomes" id="UP000542125"/>
    </source>
</evidence>
<dbReference type="Proteomes" id="UP000542125">
    <property type="component" value="Unassembled WGS sequence"/>
</dbReference>
<feature type="chain" id="PRO_5031475490" description="YjbH domain-containing protein" evidence="1">
    <location>
        <begin position="23"/>
        <end position="740"/>
    </location>
</feature>